<sequence length="134" mass="14886">MIFQTVHPRALVALLLLALLFLSGCSADGPSTVQTLSYNVTLTLEERRVGEHPAIISIERREGAQPGPIESVSIVPMMRQHGMASPEVIAQPLPDGRYRADGLLFSMDGDWQIEVYIDRSDAREIATFQVRVWP</sequence>
<dbReference type="Pfam" id="PF13115">
    <property type="entry name" value="YtkA"/>
    <property type="match status" value="1"/>
</dbReference>
<evidence type="ECO:0000256" key="1">
    <source>
        <dbReference type="SAM" id="SignalP"/>
    </source>
</evidence>
<feature type="chain" id="PRO_5002714086" description="YtkA-like domain-containing protein" evidence="1">
    <location>
        <begin position="28"/>
        <end position="134"/>
    </location>
</feature>
<dbReference type="AlphaFoldDB" id="A7NLT2"/>
<dbReference type="InterPro" id="IPR032693">
    <property type="entry name" value="YtkA-like_dom"/>
</dbReference>
<name>A7NLT2_ROSCS</name>
<evidence type="ECO:0000259" key="2">
    <source>
        <dbReference type="Pfam" id="PF13115"/>
    </source>
</evidence>
<dbReference type="Proteomes" id="UP000000263">
    <property type="component" value="Chromosome"/>
</dbReference>
<feature type="signal peptide" evidence="1">
    <location>
        <begin position="1"/>
        <end position="27"/>
    </location>
</feature>
<feature type="domain" description="YtkA-like" evidence="2">
    <location>
        <begin position="37"/>
        <end position="115"/>
    </location>
</feature>
<keyword evidence="4" id="KW-1185">Reference proteome</keyword>
<protein>
    <recommendedName>
        <fullName evidence="2">YtkA-like domain-containing protein</fullName>
    </recommendedName>
</protein>
<dbReference type="KEGG" id="rca:Rcas_2399"/>
<organism evidence="3 4">
    <name type="scientific">Roseiflexus castenholzii (strain DSM 13941 / HLO8)</name>
    <dbReference type="NCBI Taxonomy" id="383372"/>
    <lineage>
        <taxon>Bacteria</taxon>
        <taxon>Bacillati</taxon>
        <taxon>Chloroflexota</taxon>
        <taxon>Chloroflexia</taxon>
        <taxon>Chloroflexales</taxon>
        <taxon>Roseiflexineae</taxon>
        <taxon>Roseiflexaceae</taxon>
        <taxon>Roseiflexus</taxon>
    </lineage>
</organism>
<dbReference type="HOGENOM" id="CLU_1894639_0_0_0"/>
<dbReference type="OrthoDB" id="2353937at2"/>
<keyword evidence="1" id="KW-0732">Signal</keyword>
<accession>A7NLT2</accession>
<evidence type="ECO:0000313" key="3">
    <source>
        <dbReference type="EMBL" id="ABU58480.1"/>
    </source>
</evidence>
<dbReference type="EMBL" id="CP000804">
    <property type="protein sequence ID" value="ABU58480.1"/>
    <property type="molecule type" value="Genomic_DNA"/>
</dbReference>
<gene>
    <name evidence="3" type="ordered locus">Rcas_2399</name>
</gene>
<proteinExistence type="predicted"/>
<dbReference type="STRING" id="383372.Rcas_2399"/>
<reference evidence="3 4" key="1">
    <citation type="submission" date="2007-08" db="EMBL/GenBank/DDBJ databases">
        <title>Complete sequence of Roseiflexus castenholzii DSM 13941.</title>
        <authorList>
            <consortium name="US DOE Joint Genome Institute"/>
            <person name="Copeland A."/>
            <person name="Lucas S."/>
            <person name="Lapidus A."/>
            <person name="Barry K."/>
            <person name="Glavina del Rio T."/>
            <person name="Dalin E."/>
            <person name="Tice H."/>
            <person name="Pitluck S."/>
            <person name="Thompson L.S."/>
            <person name="Brettin T."/>
            <person name="Bruce D."/>
            <person name="Detter J.C."/>
            <person name="Han C."/>
            <person name="Tapia R."/>
            <person name="Schmutz J."/>
            <person name="Larimer F."/>
            <person name="Land M."/>
            <person name="Hauser L."/>
            <person name="Kyrpides N."/>
            <person name="Mikhailova N."/>
            <person name="Bryant D.A."/>
            <person name="Hanada S."/>
            <person name="Tsukatani Y."/>
            <person name="Richardson P."/>
        </authorList>
    </citation>
    <scope>NUCLEOTIDE SEQUENCE [LARGE SCALE GENOMIC DNA]</scope>
    <source>
        <strain evidence="4">DSM 13941 / HLO8</strain>
    </source>
</reference>
<evidence type="ECO:0000313" key="4">
    <source>
        <dbReference type="Proteomes" id="UP000000263"/>
    </source>
</evidence>